<dbReference type="OrthoDB" id="9780765at2"/>
<dbReference type="Gene3D" id="3.40.50.1820">
    <property type="entry name" value="alpha/beta hydrolase"/>
    <property type="match status" value="1"/>
</dbReference>
<dbReference type="PRINTS" id="PR00111">
    <property type="entry name" value="ABHYDROLASE"/>
</dbReference>
<evidence type="ECO:0000313" key="4">
    <source>
        <dbReference type="Proteomes" id="UP000241229"/>
    </source>
</evidence>
<dbReference type="EMBL" id="PXYK01000004">
    <property type="protein sequence ID" value="PSJ64399.1"/>
    <property type="molecule type" value="Genomic_DNA"/>
</dbReference>
<organism evidence="3 4">
    <name type="scientific">Kumtagia ephedrae</name>
    <dbReference type="NCBI Taxonomy" id="2116701"/>
    <lineage>
        <taxon>Bacteria</taxon>
        <taxon>Pseudomonadati</taxon>
        <taxon>Pseudomonadota</taxon>
        <taxon>Alphaproteobacteria</taxon>
        <taxon>Hyphomicrobiales</taxon>
        <taxon>Phyllobacteriaceae</taxon>
        <taxon>Kumtagia</taxon>
    </lineage>
</organism>
<feature type="chain" id="PRO_5015139134" evidence="1">
    <location>
        <begin position="24"/>
        <end position="317"/>
    </location>
</feature>
<dbReference type="PANTHER" id="PTHR46331:SF2">
    <property type="entry name" value="VALACYCLOVIR HYDROLASE"/>
    <property type="match status" value="1"/>
</dbReference>
<name>A0A2P7SPI7_9HYPH</name>
<accession>A0A2P7SPI7</accession>
<dbReference type="Proteomes" id="UP000241229">
    <property type="component" value="Unassembled WGS sequence"/>
</dbReference>
<evidence type="ECO:0000313" key="3">
    <source>
        <dbReference type="EMBL" id="PSJ64399.1"/>
    </source>
</evidence>
<evidence type="ECO:0000259" key="2">
    <source>
        <dbReference type="Pfam" id="PF00561"/>
    </source>
</evidence>
<reference evidence="3 4" key="1">
    <citation type="submission" date="2018-03" db="EMBL/GenBank/DDBJ databases">
        <title>The draft genome of Mesorhizobium sp. 6GN-30.</title>
        <authorList>
            <person name="Liu L."/>
            <person name="Li L."/>
            <person name="Wang T."/>
            <person name="Zhang X."/>
            <person name="Liang L."/>
        </authorList>
    </citation>
    <scope>NUCLEOTIDE SEQUENCE [LARGE SCALE GENOMIC DNA]</scope>
    <source>
        <strain evidence="3 4">6GN30</strain>
    </source>
</reference>
<dbReference type="InterPro" id="IPR029058">
    <property type="entry name" value="AB_hydrolase_fold"/>
</dbReference>
<dbReference type="AlphaFoldDB" id="A0A2P7SPI7"/>
<gene>
    <name evidence="3" type="ORF">C7I84_05460</name>
</gene>
<dbReference type="PANTHER" id="PTHR46331">
    <property type="entry name" value="VALACYCLOVIR HYDROLASE"/>
    <property type="match status" value="1"/>
</dbReference>
<dbReference type="RefSeq" id="WP_106771144.1">
    <property type="nucleotide sequence ID" value="NZ_PXYK01000004.1"/>
</dbReference>
<sequence>MLKSTLIALFASAAAVLAMPAVAAAEEAKAQHAETVTTPAPARSGRIAVNGIDYYYEVHGAGEPLLLLHGGLGSTGMFGPVLPALAQGRTVIGVDLQGHGRTTLGDRPIDLKAIGDDLAVIVRELGYDKLDVLGYSFGGGAGLRLAVQHPDLVRRLAVVSAGFAQDGFYPEMLPQQAAVGAAMADMMKDTPMYQSYVAIAPKPEDFPRLLDRMGEYMRKPYDWSEDVKTLKMPVMLVYGDSDMYRPEHIVKFYQLLGGGQRDAGWMRETMSQNRLAIIPNRTHYDVFFAPELASTVRPFLDGETRVKSWDELVKESQ</sequence>
<comment type="caution">
    <text evidence="3">The sequence shown here is derived from an EMBL/GenBank/DDBJ whole genome shotgun (WGS) entry which is preliminary data.</text>
</comment>
<feature type="domain" description="AB hydrolase-1" evidence="2">
    <location>
        <begin position="64"/>
        <end position="178"/>
    </location>
</feature>
<evidence type="ECO:0000256" key="1">
    <source>
        <dbReference type="SAM" id="SignalP"/>
    </source>
</evidence>
<protein>
    <submittedName>
        <fullName evidence="3">Alpha/beta hydrolase</fullName>
    </submittedName>
</protein>
<dbReference type="InterPro" id="IPR000073">
    <property type="entry name" value="AB_hydrolase_1"/>
</dbReference>
<keyword evidence="4" id="KW-1185">Reference proteome</keyword>
<dbReference type="Pfam" id="PF00561">
    <property type="entry name" value="Abhydrolase_1"/>
    <property type="match status" value="1"/>
</dbReference>
<proteinExistence type="predicted"/>
<keyword evidence="1" id="KW-0732">Signal</keyword>
<keyword evidence="3" id="KW-0378">Hydrolase</keyword>
<dbReference type="SUPFAM" id="SSF53474">
    <property type="entry name" value="alpha/beta-Hydrolases"/>
    <property type="match status" value="1"/>
</dbReference>
<feature type="signal peptide" evidence="1">
    <location>
        <begin position="1"/>
        <end position="23"/>
    </location>
</feature>
<dbReference type="GO" id="GO:0017171">
    <property type="term" value="F:serine hydrolase activity"/>
    <property type="evidence" value="ECO:0007669"/>
    <property type="project" value="TreeGrafter"/>
</dbReference>